<dbReference type="GO" id="GO:0030041">
    <property type="term" value="P:actin filament polymerization"/>
    <property type="evidence" value="ECO:0007669"/>
    <property type="project" value="TreeGrafter"/>
</dbReference>
<dbReference type="PROSITE" id="PS51231">
    <property type="entry name" value="DAD"/>
    <property type="match status" value="1"/>
</dbReference>
<feature type="coiled-coil region" evidence="1">
    <location>
        <begin position="42"/>
        <end position="76"/>
    </location>
</feature>
<dbReference type="Pfam" id="PF06345">
    <property type="entry name" value="Drf_DAD"/>
    <property type="match status" value="1"/>
</dbReference>
<feature type="compositionally biased region" description="Polar residues" evidence="2">
    <location>
        <begin position="160"/>
        <end position="181"/>
    </location>
</feature>
<dbReference type="PANTHER" id="PTHR45691">
    <property type="entry name" value="PROTEIN DIAPHANOUS"/>
    <property type="match status" value="1"/>
</dbReference>
<protein>
    <submittedName>
        <fullName evidence="5">Uncharacterized protein</fullName>
    </submittedName>
</protein>
<organism evidence="5 6">
    <name type="scientific">Dreissena polymorpha</name>
    <name type="common">Zebra mussel</name>
    <name type="synonym">Mytilus polymorpha</name>
    <dbReference type="NCBI Taxonomy" id="45954"/>
    <lineage>
        <taxon>Eukaryota</taxon>
        <taxon>Metazoa</taxon>
        <taxon>Spiralia</taxon>
        <taxon>Lophotrochozoa</taxon>
        <taxon>Mollusca</taxon>
        <taxon>Bivalvia</taxon>
        <taxon>Autobranchia</taxon>
        <taxon>Heteroconchia</taxon>
        <taxon>Euheterodonta</taxon>
        <taxon>Imparidentia</taxon>
        <taxon>Neoheterodontei</taxon>
        <taxon>Myida</taxon>
        <taxon>Dreissenoidea</taxon>
        <taxon>Dreissenidae</taxon>
        <taxon>Dreissena</taxon>
    </lineage>
</organism>
<evidence type="ECO:0000256" key="1">
    <source>
        <dbReference type="SAM" id="Coils"/>
    </source>
</evidence>
<proteinExistence type="predicted"/>
<dbReference type="InterPro" id="IPR042201">
    <property type="entry name" value="FH2_Formin_sf"/>
</dbReference>
<evidence type="ECO:0000313" key="5">
    <source>
        <dbReference type="EMBL" id="KAH3839933.1"/>
    </source>
</evidence>
<dbReference type="InterPro" id="IPR051412">
    <property type="entry name" value="Formin_Homology_Diaphanous_sf"/>
</dbReference>
<feature type="domain" description="DAD" evidence="3">
    <location>
        <begin position="86"/>
        <end position="120"/>
    </location>
</feature>
<keyword evidence="1" id="KW-0175">Coiled coil</keyword>
<dbReference type="InterPro" id="IPR014767">
    <property type="entry name" value="DAD_dom"/>
</dbReference>
<dbReference type="GO" id="GO:0005884">
    <property type="term" value="C:actin filament"/>
    <property type="evidence" value="ECO:0007669"/>
    <property type="project" value="TreeGrafter"/>
</dbReference>
<dbReference type="PROSITE" id="PS51444">
    <property type="entry name" value="FH2"/>
    <property type="match status" value="1"/>
</dbReference>
<dbReference type="AlphaFoldDB" id="A0A9D4KHE4"/>
<reference evidence="5" key="1">
    <citation type="journal article" date="2019" name="bioRxiv">
        <title>The Genome of the Zebra Mussel, Dreissena polymorpha: A Resource for Invasive Species Research.</title>
        <authorList>
            <person name="McCartney M.A."/>
            <person name="Auch B."/>
            <person name="Kono T."/>
            <person name="Mallez S."/>
            <person name="Zhang Y."/>
            <person name="Obille A."/>
            <person name="Becker A."/>
            <person name="Abrahante J.E."/>
            <person name="Garbe J."/>
            <person name="Badalamenti J.P."/>
            <person name="Herman A."/>
            <person name="Mangelson H."/>
            <person name="Liachko I."/>
            <person name="Sullivan S."/>
            <person name="Sone E.D."/>
            <person name="Koren S."/>
            <person name="Silverstein K.A.T."/>
            <person name="Beckman K.B."/>
            <person name="Gohl D.M."/>
        </authorList>
    </citation>
    <scope>NUCLEOTIDE SEQUENCE</scope>
    <source>
        <strain evidence="5">Duluth1</strain>
        <tissue evidence="5">Whole animal</tissue>
    </source>
</reference>
<evidence type="ECO:0000256" key="2">
    <source>
        <dbReference type="SAM" id="MobiDB-lite"/>
    </source>
</evidence>
<feature type="region of interest" description="Disordered" evidence="2">
    <location>
        <begin position="107"/>
        <end position="136"/>
    </location>
</feature>
<dbReference type="PANTHER" id="PTHR45691:SF6">
    <property type="entry name" value="PROTEIN DIAPHANOUS"/>
    <property type="match status" value="1"/>
</dbReference>
<dbReference type="InterPro" id="IPR015425">
    <property type="entry name" value="FH2_Formin"/>
</dbReference>
<dbReference type="EMBL" id="JAIWYP010000004">
    <property type="protein sequence ID" value="KAH3839933.1"/>
    <property type="molecule type" value="Genomic_DNA"/>
</dbReference>
<evidence type="ECO:0000259" key="4">
    <source>
        <dbReference type="PROSITE" id="PS51444"/>
    </source>
</evidence>
<evidence type="ECO:0000259" key="3">
    <source>
        <dbReference type="PROSITE" id="PS51231"/>
    </source>
</evidence>
<feature type="region of interest" description="Disordered" evidence="2">
    <location>
        <begin position="153"/>
        <end position="187"/>
    </location>
</feature>
<dbReference type="SUPFAM" id="SSF101447">
    <property type="entry name" value="Formin homology 2 domain (FH2 domain)"/>
    <property type="match status" value="1"/>
</dbReference>
<accession>A0A9D4KHE4</accession>
<gene>
    <name evidence="5" type="ORF">DPMN_113373</name>
</gene>
<comment type="caution">
    <text evidence="5">The sequence shown here is derived from an EMBL/GenBank/DDBJ whole genome shotgun (WGS) entry which is preliminary data.</text>
</comment>
<name>A0A9D4KHE4_DREPO</name>
<keyword evidence="6" id="KW-1185">Reference proteome</keyword>
<reference evidence="5" key="2">
    <citation type="submission" date="2020-11" db="EMBL/GenBank/DDBJ databases">
        <authorList>
            <person name="McCartney M.A."/>
            <person name="Auch B."/>
            <person name="Kono T."/>
            <person name="Mallez S."/>
            <person name="Becker A."/>
            <person name="Gohl D.M."/>
            <person name="Silverstein K.A.T."/>
            <person name="Koren S."/>
            <person name="Bechman K.B."/>
            <person name="Herman A."/>
            <person name="Abrahante J.E."/>
            <person name="Garbe J."/>
        </authorList>
    </citation>
    <scope>NUCLEOTIDE SEQUENCE</scope>
    <source>
        <strain evidence="5">Duluth1</strain>
        <tissue evidence="5">Whole animal</tissue>
    </source>
</reference>
<dbReference type="InterPro" id="IPR010465">
    <property type="entry name" value="Drf_DAD"/>
</dbReference>
<feature type="domain" description="FH2" evidence="4">
    <location>
        <begin position="1"/>
        <end position="65"/>
    </location>
</feature>
<sequence>MYNQLETMFQDIAKFYAFEPSKYSMEEFFTDIKTFKDGFLQAVQDNRKIRETQEKIRRAKEAKEKAEKEKTARQARHKAIVDITTDENQEGVMDNLLEALKTGSAFNVGREKRDGKRRTPRAAGAERRAQLSRSRSRTNLNVDLSVTREISFDDTLADSPATNRSAPKSSNQNGARRGSNNDIDDETEAEKLLARLRAL</sequence>
<evidence type="ECO:0000313" key="6">
    <source>
        <dbReference type="Proteomes" id="UP000828390"/>
    </source>
</evidence>
<dbReference type="Gene3D" id="1.20.58.2220">
    <property type="entry name" value="Formin, FH2 domain"/>
    <property type="match status" value="1"/>
</dbReference>
<dbReference type="Proteomes" id="UP000828390">
    <property type="component" value="Unassembled WGS sequence"/>
</dbReference>